<evidence type="ECO:0000256" key="1">
    <source>
        <dbReference type="ARBA" id="ARBA00022491"/>
    </source>
</evidence>
<feature type="domain" description="HTH gntR-type" evidence="5">
    <location>
        <begin position="1"/>
        <end position="69"/>
    </location>
</feature>
<dbReference type="InterPro" id="IPR000524">
    <property type="entry name" value="Tscrpt_reg_HTH_GntR"/>
</dbReference>
<dbReference type="PANTHER" id="PTHR44846:SF5">
    <property type="entry name" value="HTH-TYPE TRANSCRIPTIONAL REGULATOR GMUR"/>
    <property type="match status" value="1"/>
</dbReference>
<dbReference type="RefSeq" id="WP_034571259.1">
    <property type="nucleotide sequence ID" value="NZ_JQBS01000007.1"/>
</dbReference>
<dbReference type="PROSITE" id="PS50949">
    <property type="entry name" value="HTH_GNTR"/>
    <property type="match status" value="1"/>
</dbReference>
<evidence type="ECO:0000256" key="2">
    <source>
        <dbReference type="ARBA" id="ARBA00023015"/>
    </source>
</evidence>
<keyword evidence="1" id="KW-0678">Repressor</keyword>
<dbReference type="InterPro" id="IPR011663">
    <property type="entry name" value="UTRA"/>
</dbReference>
<dbReference type="Gene3D" id="1.10.10.10">
    <property type="entry name" value="Winged helix-like DNA-binding domain superfamily/Winged helix DNA-binding domain"/>
    <property type="match status" value="1"/>
</dbReference>
<evidence type="ECO:0000313" key="6">
    <source>
        <dbReference type="EMBL" id="KRN57239.1"/>
    </source>
</evidence>
<dbReference type="PANTHER" id="PTHR44846">
    <property type="entry name" value="MANNOSYL-D-GLYCERATE TRANSPORT/METABOLISM SYSTEM REPRESSOR MNGR-RELATED"/>
    <property type="match status" value="1"/>
</dbReference>
<protein>
    <recommendedName>
        <fullName evidence="5">HTH gntR-type domain-containing protein</fullName>
    </recommendedName>
</protein>
<dbReference type="GO" id="GO:0045892">
    <property type="term" value="P:negative regulation of DNA-templated transcription"/>
    <property type="evidence" value="ECO:0007669"/>
    <property type="project" value="TreeGrafter"/>
</dbReference>
<dbReference type="eggNOG" id="COG2188">
    <property type="taxonomic scope" value="Bacteria"/>
</dbReference>
<sequence length="238" mass="27664">MVKYQQIAKIIRKRIQEGVYPVDSLIPDQVTLSKEFDVSRMTMKKALDILAMEGLIYRQRGAGTFVMKNALINQLDTKAEEYDGLTKQLPDKEITSKIIYFDIEFPSEKVMEQLMLKENQPVYKLIRLRCLEGQPYVLEHTYMPSDIVTGLTEDILLGSIYRYLKEDLGLVFGGAFRKIHADKASEYDIDYLECAPHDPVLEVEQVVYLQNGKPFEYSRSRHRYDKRSYTILDINKSS</sequence>
<dbReference type="SUPFAM" id="SSF46785">
    <property type="entry name" value="Winged helix' DNA-binding domain"/>
    <property type="match status" value="1"/>
</dbReference>
<dbReference type="SMART" id="SM00866">
    <property type="entry name" value="UTRA"/>
    <property type="match status" value="1"/>
</dbReference>
<dbReference type="InterPro" id="IPR036388">
    <property type="entry name" value="WH-like_DNA-bd_sf"/>
</dbReference>
<dbReference type="FunFam" id="3.40.1410.10:FF:000008">
    <property type="entry name" value="Transcriptional regulator, GntR family"/>
    <property type="match status" value="1"/>
</dbReference>
<dbReference type="Pfam" id="PF00392">
    <property type="entry name" value="GntR"/>
    <property type="match status" value="1"/>
</dbReference>
<accession>A0A0R2I5M7</accession>
<dbReference type="SUPFAM" id="SSF64288">
    <property type="entry name" value="Chorismate lyase-like"/>
    <property type="match status" value="1"/>
</dbReference>
<keyword evidence="7" id="KW-1185">Reference proteome</keyword>
<dbReference type="PRINTS" id="PR00035">
    <property type="entry name" value="HTHGNTR"/>
</dbReference>
<keyword evidence="4" id="KW-0804">Transcription</keyword>
<gene>
    <name evidence="6" type="ORF">IV74_GL000220</name>
</gene>
<dbReference type="InterPro" id="IPR028978">
    <property type="entry name" value="Chorismate_lyase_/UTRA_dom_sf"/>
</dbReference>
<keyword evidence="3" id="KW-0238">DNA-binding</keyword>
<dbReference type="Proteomes" id="UP000051658">
    <property type="component" value="Unassembled WGS sequence"/>
</dbReference>
<dbReference type="GO" id="GO:0003700">
    <property type="term" value="F:DNA-binding transcription factor activity"/>
    <property type="evidence" value="ECO:0007669"/>
    <property type="project" value="InterPro"/>
</dbReference>
<dbReference type="EMBL" id="JQBS01000007">
    <property type="protein sequence ID" value="KRN57239.1"/>
    <property type="molecule type" value="Genomic_DNA"/>
</dbReference>
<name>A0A0R2I5M7_CARDV</name>
<evidence type="ECO:0000313" key="7">
    <source>
        <dbReference type="Proteomes" id="UP000051658"/>
    </source>
</evidence>
<dbReference type="CDD" id="cd07377">
    <property type="entry name" value="WHTH_GntR"/>
    <property type="match status" value="1"/>
</dbReference>
<evidence type="ECO:0000259" key="5">
    <source>
        <dbReference type="PROSITE" id="PS50949"/>
    </source>
</evidence>
<dbReference type="PATRIC" id="fig|1449336.4.peg.223"/>
<comment type="caution">
    <text evidence="6">The sequence shown here is derived from an EMBL/GenBank/DDBJ whole genome shotgun (WGS) entry which is preliminary data.</text>
</comment>
<keyword evidence="2" id="KW-0805">Transcription regulation</keyword>
<dbReference type="AlphaFoldDB" id="A0A0R2I5M7"/>
<reference evidence="6 7" key="1">
    <citation type="journal article" date="2015" name="Genome Announc.">
        <title>Expanding the biotechnology potential of lactobacilli through comparative genomics of 213 strains and associated genera.</title>
        <authorList>
            <person name="Sun Z."/>
            <person name="Harris H.M."/>
            <person name="McCann A."/>
            <person name="Guo C."/>
            <person name="Argimon S."/>
            <person name="Zhang W."/>
            <person name="Yang X."/>
            <person name="Jeffery I.B."/>
            <person name="Cooney J.C."/>
            <person name="Kagawa T.F."/>
            <person name="Liu W."/>
            <person name="Song Y."/>
            <person name="Salvetti E."/>
            <person name="Wrobel A."/>
            <person name="Rasinkangas P."/>
            <person name="Parkhill J."/>
            <person name="Rea M.C."/>
            <person name="O'Sullivan O."/>
            <person name="Ritari J."/>
            <person name="Douillard F.P."/>
            <person name="Paul Ross R."/>
            <person name="Yang R."/>
            <person name="Briner A.E."/>
            <person name="Felis G.E."/>
            <person name="de Vos W.M."/>
            <person name="Barrangou R."/>
            <person name="Klaenhammer T.R."/>
            <person name="Caufield P.W."/>
            <person name="Cui Y."/>
            <person name="Zhang H."/>
            <person name="O'Toole P.W."/>
        </authorList>
    </citation>
    <scope>NUCLEOTIDE SEQUENCE [LARGE SCALE GENOMIC DNA]</scope>
    <source>
        <strain evidence="6 7">DSM 20623</strain>
    </source>
</reference>
<proteinExistence type="predicted"/>
<dbReference type="Pfam" id="PF07702">
    <property type="entry name" value="UTRA"/>
    <property type="match status" value="1"/>
</dbReference>
<evidence type="ECO:0000256" key="3">
    <source>
        <dbReference type="ARBA" id="ARBA00023125"/>
    </source>
</evidence>
<dbReference type="InterPro" id="IPR036390">
    <property type="entry name" value="WH_DNA-bd_sf"/>
</dbReference>
<evidence type="ECO:0000256" key="4">
    <source>
        <dbReference type="ARBA" id="ARBA00023163"/>
    </source>
</evidence>
<dbReference type="GO" id="GO:0003677">
    <property type="term" value="F:DNA binding"/>
    <property type="evidence" value="ECO:0007669"/>
    <property type="project" value="UniProtKB-KW"/>
</dbReference>
<organism evidence="6 7">
    <name type="scientific">Carnobacterium divergens DSM 20623</name>
    <dbReference type="NCBI Taxonomy" id="1449336"/>
    <lineage>
        <taxon>Bacteria</taxon>
        <taxon>Bacillati</taxon>
        <taxon>Bacillota</taxon>
        <taxon>Bacilli</taxon>
        <taxon>Lactobacillales</taxon>
        <taxon>Carnobacteriaceae</taxon>
        <taxon>Carnobacterium</taxon>
    </lineage>
</organism>
<dbReference type="SMART" id="SM00345">
    <property type="entry name" value="HTH_GNTR"/>
    <property type="match status" value="1"/>
</dbReference>
<dbReference type="GeneID" id="89588216"/>
<dbReference type="Gene3D" id="3.40.1410.10">
    <property type="entry name" value="Chorismate lyase-like"/>
    <property type="match status" value="1"/>
</dbReference>
<dbReference type="InterPro" id="IPR050679">
    <property type="entry name" value="Bact_HTH_transcr_reg"/>
</dbReference>
<dbReference type="FunFam" id="1.10.10.10:FF:000079">
    <property type="entry name" value="GntR family transcriptional regulator"/>
    <property type="match status" value="1"/>
</dbReference>